<gene>
    <name evidence="1" type="ORF">OXH18_23580</name>
</gene>
<reference evidence="1" key="1">
    <citation type="submission" date="2022-12" db="EMBL/GenBank/DDBJ databases">
        <title>Polyphasic identification of a Novel Hot-Spring Cyanobacterium Ocullathermofonsia sinensis gen nov. sp. nov. and Genomic Insights on its Adaptations to the Thermal Habitat.</title>
        <authorList>
            <person name="Daroch M."/>
            <person name="Tang J."/>
            <person name="Jiang Y."/>
        </authorList>
    </citation>
    <scope>NUCLEOTIDE SEQUENCE</scope>
    <source>
        <strain evidence="1">PKUAC-SCTA174</strain>
    </source>
</reference>
<keyword evidence="2" id="KW-1185">Reference proteome</keyword>
<evidence type="ECO:0000313" key="1">
    <source>
        <dbReference type="EMBL" id="WAL60114.1"/>
    </source>
</evidence>
<accession>A0A9E8ZBE1</accession>
<organism evidence="1 2">
    <name type="scientific">Thermocoleostomius sinensis A174</name>
    <dbReference type="NCBI Taxonomy" id="2016057"/>
    <lineage>
        <taxon>Bacteria</taxon>
        <taxon>Bacillati</taxon>
        <taxon>Cyanobacteriota</taxon>
        <taxon>Cyanophyceae</taxon>
        <taxon>Oculatellales</taxon>
        <taxon>Oculatellaceae</taxon>
        <taxon>Thermocoleostomius</taxon>
    </lineage>
</organism>
<dbReference type="AlphaFoldDB" id="A0A9E8ZBE1"/>
<dbReference type="Proteomes" id="UP001163152">
    <property type="component" value="Chromosome"/>
</dbReference>
<sequence length="83" mass="9544">MTYRDRLNHWAVVRLLPNFQRVVVNRFRSRSNAEGHAQAMQRLIPDAEFVVVFDPVGSDSNEGDQTWGRSEFSQLLEQLLPGS</sequence>
<protein>
    <submittedName>
        <fullName evidence="1">Uncharacterized protein</fullName>
    </submittedName>
</protein>
<dbReference type="KEGG" id="tsin:OXH18_23580"/>
<proteinExistence type="predicted"/>
<dbReference type="RefSeq" id="WP_268609962.1">
    <property type="nucleotide sequence ID" value="NZ_CP113797.1"/>
</dbReference>
<evidence type="ECO:0000313" key="2">
    <source>
        <dbReference type="Proteomes" id="UP001163152"/>
    </source>
</evidence>
<name>A0A9E8ZBE1_9CYAN</name>
<dbReference type="EMBL" id="CP113797">
    <property type="protein sequence ID" value="WAL60114.1"/>
    <property type="molecule type" value="Genomic_DNA"/>
</dbReference>